<evidence type="ECO:0000313" key="3">
    <source>
        <dbReference type="Proteomes" id="UP001209083"/>
    </source>
</evidence>
<evidence type="ECO:0000256" key="1">
    <source>
        <dbReference type="SAM" id="MobiDB-lite"/>
    </source>
</evidence>
<proteinExistence type="predicted"/>
<evidence type="ECO:0008006" key="4">
    <source>
        <dbReference type="Google" id="ProtNLM"/>
    </source>
</evidence>
<keyword evidence="3" id="KW-1185">Reference proteome</keyword>
<feature type="region of interest" description="Disordered" evidence="1">
    <location>
        <begin position="159"/>
        <end position="187"/>
    </location>
</feature>
<dbReference type="EMBL" id="CP090958">
    <property type="protein sequence ID" value="WGW11775.1"/>
    <property type="molecule type" value="Genomic_DNA"/>
</dbReference>
<dbReference type="Proteomes" id="UP001209083">
    <property type="component" value="Chromosome"/>
</dbReference>
<reference evidence="2 3" key="1">
    <citation type="submission" date="2023-05" db="EMBL/GenBank/DDBJ databases">
        <title>Lithophilousrod everest ZFBP1038 complete genpme.</title>
        <authorList>
            <person name="Tian M."/>
        </authorList>
    </citation>
    <scope>NUCLEOTIDE SEQUENCE [LARGE SCALE GENOMIC DNA]</scope>
    <source>
        <strain evidence="2 3">ZFBP1038</strain>
    </source>
</reference>
<gene>
    <name evidence="2" type="ORF">LWF01_17030</name>
</gene>
<feature type="compositionally biased region" description="Basic and acidic residues" evidence="1">
    <location>
        <begin position="178"/>
        <end position="187"/>
    </location>
</feature>
<accession>A0ABY8QRZ6</accession>
<evidence type="ECO:0000313" key="2">
    <source>
        <dbReference type="EMBL" id="WGW11775.1"/>
    </source>
</evidence>
<dbReference type="RefSeq" id="WP_349638566.1">
    <property type="nucleotide sequence ID" value="NZ_CP090958.1"/>
</dbReference>
<sequence length="346" mass="38428">MYTHIEGEASAVLTTPTSGPAAGDGIHVEFQGWLGDDLLDLAGHWIVTGRLADALRASPLTGFRLEPVHVSWNPQWDLMLHEHELPDRWERLVPIGSRSDGDDYVNEMSAGGLLVSEPALELLRSLHLEQAVLTPVTAPPLTETKETERLRRARALHDEARARADEERAQRQSAQASADRDRDRRLAEALQRHQAEYEASPVPTGAVDLIRAALGHPIDDDRVARVLALTALPLEVETFREGKSRRHEMHKSPREGFDARFLNDKLVRVVIHPSADSELSRTLIDGIDLSRATPCDVVALLGAPSEARWKARGTQVYAYGRDKIIFGSLGDQMDSVVLMRARRTAR</sequence>
<protein>
    <recommendedName>
        <fullName evidence="4">RAMA domain-containing protein</fullName>
    </recommendedName>
</protein>
<organism evidence="2 3">
    <name type="scientific">Saxibacter everestensis</name>
    <dbReference type="NCBI Taxonomy" id="2909229"/>
    <lineage>
        <taxon>Bacteria</taxon>
        <taxon>Bacillati</taxon>
        <taxon>Actinomycetota</taxon>
        <taxon>Actinomycetes</taxon>
        <taxon>Micrococcales</taxon>
        <taxon>Brevibacteriaceae</taxon>
        <taxon>Saxibacter</taxon>
    </lineage>
</organism>
<name>A0ABY8QRZ6_9MICO</name>
<feature type="compositionally biased region" description="Basic and acidic residues" evidence="1">
    <location>
        <begin position="159"/>
        <end position="170"/>
    </location>
</feature>